<comment type="caution">
    <text evidence="2">The sequence shown here is derived from an EMBL/GenBank/DDBJ whole genome shotgun (WGS) entry which is preliminary data.</text>
</comment>
<gene>
    <name evidence="2" type="ORF">BLNAU_2479</name>
</gene>
<protein>
    <submittedName>
        <fullName evidence="2">Uncharacterized protein</fullName>
    </submittedName>
</protein>
<sequence>MNLFKDVRQKTEQRAIQSNFERDTMPRSDDEDDDEEIDDDEEDGDDEEDDEDDDDDDDDEDEEDEEDDEDEDDEGEEEEEDDEYEKSVRRKGKDNDKQKGKPGNALAALAMTGTTISANGVHVKDISKTVVEIVEVGNTGSTGTTAMHLRIKSVDNPQCVVDVKIDESNGCTIQLGPSSDDGGLFSSQPQGGLDDLQFTRPPPPRSFQFDRSKNLSAQMAELLHSDPFT</sequence>
<dbReference type="PANTHER" id="PTHR48209:SF2">
    <property type="entry name" value="FI24008P1"/>
    <property type="match status" value="1"/>
</dbReference>
<feature type="region of interest" description="Disordered" evidence="1">
    <location>
        <begin position="178"/>
        <end position="206"/>
    </location>
</feature>
<reference evidence="2 3" key="1">
    <citation type="journal article" date="2022" name="bioRxiv">
        <title>Genomics of Preaxostyla Flagellates Illuminates Evolutionary Transitions and the Path Towards Mitochondrial Loss.</title>
        <authorList>
            <person name="Novak L.V.F."/>
            <person name="Treitli S.C."/>
            <person name="Pyrih J."/>
            <person name="Halakuc P."/>
            <person name="Pipaliya S.V."/>
            <person name="Vacek V."/>
            <person name="Brzon O."/>
            <person name="Soukal P."/>
            <person name="Eme L."/>
            <person name="Dacks J.B."/>
            <person name="Karnkowska A."/>
            <person name="Elias M."/>
            <person name="Hampl V."/>
        </authorList>
    </citation>
    <scope>NUCLEOTIDE SEQUENCE [LARGE SCALE GENOMIC DNA]</scope>
    <source>
        <strain evidence="2">NAU3</strain>
        <tissue evidence="2">Gut</tissue>
    </source>
</reference>
<name>A0ABQ9YG78_9EUKA</name>
<proteinExistence type="predicted"/>
<evidence type="ECO:0000313" key="2">
    <source>
        <dbReference type="EMBL" id="KAK2962646.1"/>
    </source>
</evidence>
<evidence type="ECO:0000256" key="1">
    <source>
        <dbReference type="SAM" id="MobiDB-lite"/>
    </source>
</evidence>
<keyword evidence="3" id="KW-1185">Reference proteome</keyword>
<dbReference type="Proteomes" id="UP001281761">
    <property type="component" value="Unassembled WGS sequence"/>
</dbReference>
<organism evidence="2 3">
    <name type="scientific">Blattamonas nauphoetae</name>
    <dbReference type="NCBI Taxonomy" id="2049346"/>
    <lineage>
        <taxon>Eukaryota</taxon>
        <taxon>Metamonada</taxon>
        <taxon>Preaxostyla</taxon>
        <taxon>Oxymonadida</taxon>
        <taxon>Blattamonas</taxon>
    </lineage>
</organism>
<feature type="compositionally biased region" description="Acidic residues" evidence="1">
    <location>
        <begin position="29"/>
        <end position="84"/>
    </location>
</feature>
<evidence type="ECO:0000313" key="3">
    <source>
        <dbReference type="Proteomes" id="UP001281761"/>
    </source>
</evidence>
<feature type="compositionally biased region" description="Basic and acidic residues" evidence="1">
    <location>
        <begin position="1"/>
        <end position="13"/>
    </location>
</feature>
<dbReference type="EMBL" id="JARBJD010000010">
    <property type="protein sequence ID" value="KAK2962646.1"/>
    <property type="molecule type" value="Genomic_DNA"/>
</dbReference>
<feature type="region of interest" description="Disordered" evidence="1">
    <location>
        <begin position="1"/>
        <end position="103"/>
    </location>
</feature>
<accession>A0ABQ9YG78</accession>
<dbReference type="PANTHER" id="PTHR48209">
    <property type="entry name" value="AGL056WP"/>
    <property type="match status" value="1"/>
</dbReference>